<dbReference type="NCBIfam" id="TIGR00275">
    <property type="entry name" value="aminoacetone oxidase family FAD-binding enzyme"/>
    <property type="match status" value="1"/>
</dbReference>
<proteinExistence type="predicted"/>
<dbReference type="PANTHER" id="PTHR42887:SF2">
    <property type="entry name" value="OS12G0638800 PROTEIN"/>
    <property type="match status" value="1"/>
</dbReference>
<dbReference type="InterPro" id="IPR057661">
    <property type="entry name" value="RsdA/BaiN/AoA(So)_Rossmann"/>
</dbReference>
<gene>
    <name evidence="6" type="ORF">HELGO_WM16301</name>
</gene>
<dbReference type="Pfam" id="PF03486">
    <property type="entry name" value="HI0933_like"/>
    <property type="match status" value="1"/>
</dbReference>
<dbReference type="Gene3D" id="3.50.50.60">
    <property type="entry name" value="FAD/NAD(P)-binding domain"/>
    <property type="match status" value="1"/>
</dbReference>
<dbReference type="InterPro" id="IPR036188">
    <property type="entry name" value="FAD/NAD-bd_sf"/>
</dbReference>
<accession>A0A6S6SLX9</accession>
<evidence type="ECO:0000256" key="2">
    <source>
        <dbReference type="ARBA" id="ARBA00022630"/>
    </source>
</evidence>
<dbReference type="SUPFAM" id="SSF51905">
    <property type="entry name" value="FAD/NAD(P)-binding domain"/>
    <property type="match status" value="1"/>
</dbReference>
<dbReference type="InterPro" id="IPR055178">
    <property type="entry name" value="RsdA/BaiN/AoA(So)-like_dom"/>
</dbReference>
<dbReference type="SUPFAM" id="SSF160996">
    <property type="entry name" value="HI0933 insert domain-like"/>
    <property type="match status" value="1"/>
</dbReference>
<dbReference type="EMBL" id="CACVAW010000032">
    <property type="protein sequence ID" value="CAA6808329.1"/>
    <property type="molecule type" value="Genomic_DNA"/>
</dbReference>
<evidence type="ECO:0000256" key="3">
    <source>
        <dbReference type="ARBA" id="ARBA00022827"/>
    </source>
</evidence>
<dbReference type="Gene3D" id="2.40.30.10">
    <property type="entry name" value="Translation factors"/>
    <property type="match status" value="1"/>
</dbReference>
<dbReference type="Pfam" id="PF22780">
    <property type="entry name" value="HI0933_like_1st"/>
    <property type="match status" value="1"/>
</dbReference>
<dbReference type="PANTHER" id="PTHR42887">
    <property type="entry name" value="OS12G0638800 PROTEIN"/>
    <property type="match status" value="1"/>
</dbReference>
<sequence>MNTNSFEFIIIGAGAAGLMAGSRLKNSCILELSPTPASKVKISGGGKCNITNKNISCNDYLGNDKFISQILKNYTNKELIHNLKDYGLIPTIKKDSQYFCPKSSTELIGYLLHINKNSTIKYNTEVKDVNYMNNKYEVTTNKGKFVTKKLIVASGALSYPQVGVSDIAYKIADCFGHTINKTTPALVGLTVQKDEFWMKELSGISLPVKINVLDKKFEFDLLFTHKGISGPSILNTSLFWQKGHITIDFLPKKSTKQLFTSSNKSIGSTINLPKRFVTAFLEHIGLPNKPINTLSSEQKEKLSLLKNYKLSPAGTFGYKKAEVTKGGIDTKEIGFNMESKLQKNLYFIGECLDVTGRLGGFNIQWAFSSAHSIK</sequence>
<protein>
    <submittedName>
        <fullName evidence="6">NAD(FAD)-utilizing dehydrogenases</fullName>
    </submittedName>
</protein>
<name>A0A6S6SLX9_9BACT</name>
<evidence type="ECO:0000256" key="1">
    <source>
        <dbReference type="ARBA" id="ARBA00001974"/>
    </source>
</evidence>
<dbReference type="InterPro" id="IPR023166">
    <property type="entry name" value="BaiN-like_dom_sf"/>
</dbReference>
<evidence type="ECO:0000259" key="5">
    <source>
        <dbReference type="Pfam" id="PF22780"/>
    </source>
</evidence>
<evidence type="ECO:0000259" key="4">
    <source>
        <dbReference type="Pfam" id="PF03486"/>
    </source>
</evidence>
<feature type="domain" description="RsdA/BaiN/AoA(So)-like insert" evidence="5">
    <location>
        <begin position="184"/>
        <end position="323"/>
    </location>
</feature>
<keyword evidence="2" id="KW-0285">Flavoprotein</keyword>
<organism evidence="6">
    <name type="scientific">uncultured Campylobacterales bacterium</name>
    <dbReference type="NCBI Taxonomy" id="352960"/>
    <lineage>
        <taxon>Bacteria</taxon>
        <taxon>Pseudomonadati</taxon>
        <taxon>Campylobacterota</taxon>
        <taxon>Epsilonproteobacteria</taxon>
        <taxon>Campylobacterales</taxon>
        <taxon>environmental samples</taxon>
    </lineage>
</organism>
<reference evidence="6" key="1">
    <citation type="submission" date="2020-01" db="EMBL/GenBank/DDBJ databases">
        <authorList>
            <person name="Meier V. D."/>
            <person name="Meier V D."/>
        </authorList>
    </citation>
    <scope>NUCLEOTIDE SEQUENCE</scope>
    <source>
        <strain evidence="6">HLG_WM_MAG_12</strain>
    </source>
</reference>
<dbReference type="AlphaFoldDB" id="A0A6S6SLX9"/>
<comment type="cofactor">
    <cofactor evidence="1">
        <name>FAD</name>
        <dbReference type="ChEBI" id="CHEBI:57692"/>
    </cofactor>
</comment>
<feature type="domain" description="RsdA/BaiN/AoA(So)-like Rossmann fold-like" evidence="4">
    <location>
        <begin position="7"/>
        <end position="371"/>
    </location>
</feature>
<dbReference type="InterPro" id="IPR004792">
    <property type="entry name" value="BaiN-like"/>
</dbReference>
<evidence type="ECO:0000313" key="6">
    <source>
        <dbReference type="EMBL" id="CAA6808329.1"/>
    </source>
</evidence>
<keyword evidence="3" id="KW-0274">FAD</keyword>
<dbReference type="Gene3D" id="1.10.8.260">
    <property type="entry name" value="HI0933 insert domain-like"/>
    <property type="match status" value="1"/>
</dbReference>